<proteinExistence type="predicted"/>
<protein>
    <submittedName>
        <fullName evidence="2">Uncharacterized protein</fullName>
    </submittedName>
</protein>
<evidence type="ECO:0000313" key="2">
    <source>
        <dbReference type="EMBL" id="BCI88580.1"/>
    </source>
</evidence>
<organism evidence="2 3">
    <name type="scientific">Mycobacterium kansasii</name>
    <dbReference type="NCBI Taxonomy" id="1768"/>
    <lineage>
        <taxon>Bacteria</taxon>
        <taxon>Bacillati</taxon>
        <taxon>Actinomycetota</taxon>
        <taxon>Actinomycetes</taxon>
        <taxon>Mycobacteriales</taxon>
        <taxon>Mycobacteriaceae</taxon>
        <taxon>Mycobacterium</taxon>
    </lineage>
</organism>
<evidence type="ECO:0000313" key="3">
    <source>
        <dbReference type="Proteomes" id="UP000516380"/>
    </source>
</evidence>
<dbReference type="Proteomes" id="UP000516380">
    <property type="component" value="Chromosome"/>
</dbReference>
<dbReference type="EMBL" id="AP023343">
    <property type="protein sequence ID" value="BCI88580.1"/>
    <property type="molecule type" value="Genomic_DNA"/>
</dbReference>
<dbReference type="AlphaFoldDB" id="A0A7G1ICS4"/>
<evidence type="ECO:0000256" key="1">
    <source>
        <dbReference type="SAM" id="MobiDB-lite"/>
    </source>
</evidence>
<sequence length="58" mass="6058">MENTPEFADEAAAVVTTKLTTDAAAARPASENIVTNGDWPLAKRRQGTTARIATSAPT</sequence>
<reference evidence="2 3" key="1">
    <citation type="submission" date="2020-07" db="EMBL/GenBank/DDBJ databases">
        <title>Mycobacterium kansasii (former subtype) with zoonotic potential isolated from diseased indoor pet cat, Japan.</title>
        <authorList>
            <person name="Fukano H."/>
            <person name="Terazono T."/>
            <person name="Hoshino Y."/>
        </authorList>
    </citation>
    <scope>NUCLEOTIDE SEQUENCE [LARGE SCALE GENOMIC DNA]</scope>
    <source>
        <strain evidence="2 3">Kuro-I</strain>
    </source>
</reference>
<feature type="region of interest" description="Disordered" evidence="1">
    <location>
        <begin position="22"/>
        <end position="58"/>
    </location>
</feature>
<gene>
    <name evidence="2" type="ORF">NIIDMKKI_37860</name>
</gene>
<name>A0A7G1ICS4_MYCKA</name>
<feature type="compositionally biased region" description="Polar residues" evidence="1">
    <location>
        <begin position="47"/>
        <end position="58"/>
    </location>
</feature>
<keyword evidence="3" id="KW-1185">Reference proteome</keyword>
<accession>A0A7G1ICS4</accession>